<keyword evidence="2" id="KW-1185">Reference proteome</keyword>
<protein>
    <submittedName>
        <fullName evidence="1">Uncharacterized protein</fullName>
    </submittedName>
</protein>
<comment type="caution">
    <text evidence="1">The sequence shown here is derived from an EMBL/GenBank/DDBJ whole genome shotgun (WGS) entry which is preliminary data.</text>
</comment>
<reference evidence="1 2" key="1">
    <citation type="submission" date="2023-05" db="EMBL/GenBank/DDBJ databases">
        <title>B98-5 Cell Line De Novo Hybrid Assembly: An Optical Mapping Approach.</title>
        <authorList>
            <person name="Kananen K."/>
            <person name="Auerbach J.A."/>
            <person name="Kautto E."/>
            <person name="Blachly J.S."/>
        </authorList>
    </citation>
    <scope>NUCLEOTIDE SEQUENCE [LARGE SCALE GENOMIC DNA]</scope>
    <source>
        <strain evidence="1">B95-8</strain>
        <tissue evidence="1">Cell line</tissue>
    </source>
</reference>
<dbReference type="EMBL" id="JASSZA010000012">
    <property type="protein sequence ID" value="KAK2097033.1"/>
    <property type="molecule type" value="Genomic_DNA"/>
</dbReference>
<evidence type="ECO:0000313" key="1">
    <source>
        <dbReference type="EMBL" id="KAK2097033.1"/>
    </source>
</evidence>
<name>A0ABQ9UJ02_SAGOE</name>
<dbReference type="Proteomes" id="UP001266305">
    <property type="component" value="Unassembled WGS sequence"/>
</dbReference>
<sequence length="119" mass="13193">MAVLTNQDLASNVHLECPLQPSHHNPTPNPVKDRDTQAAWRVAVTSVSPAIHPLLPQIDCEPLRSQADSLLHTQHLHCPLPRSHVRTGGAQSPSDASLFMNCSWSYSSMEFQKLHVTTR</sequence>
<organism evidence="1 2">
    <name type="scientific">Saguinus oedipus</name>
    <name type="common">Cotton-top tamarin</name>
    <name type="synonym">Oedipomidas oedipus</name>
    <dbReference type="NCBI Taxonomy" id="9490"/>
    <lineage>
        <taxon>Eukaryota</taxon>
        <taxon>Metazoa</taxon>
        <taxon>Chordata</taxon>
        <taxon>Craniata</taxon>
        <taxon>Vertebrata</taxon>
        <taxon>Euteleostomi</taxon>
        <taxon>Mammalia</taxon>
        <taxon>Eutheria</taxon>
        <taxon>Euarchontoglires</taxon>
        <taxon>Primates</taxon>
        <taxon>Haplorrhini</taxon>
        <taxon>Platyrrhini</taxon>
        <taxon>Cebidae</taxon>
        <taxon>Callitrichinae</taxon>
        <taxon>Saguinus</taxon>
    </lineage>
</organism>
<gene>
    <name evidence="1" type="ORF">P7K49_026067</name>
</gene>
<proteinExistence type="predicted"/>
<evidence type="ECO:0000313" key="2">
    <source>
        <dbReference type="Proteomes" id="UP001266305"/>
    </source>
</evidence>
<accession>A0ABQ9UJ02</accession>